<organism evidence="1">
    <name type="scientific">Streptomyces haneummycinicus</name>
    <dbReference type="NCBI Taxonomy" id="3074435"/>
    <lineage>
        <taxon>Bacteria</taxon>
        <taxon>Bacillati</taxon>
        <taxon>Actinomycetota</taxon>
        <taxon>Actinomycetes</taxon>
        <taxon>Kitasatosporales</taxon>
        <taxon>Streptomycetaceae</taxon>
        <taxon>Streptomyces</taxon>
    </lineage>
</organism>
<proteinExistence type="predicted"/>
<evidence type="ECO:0008006" key="2">
    <source>
        <dbReference type="Google" id="ProtNLM"/>
    </source>
</evidence>
<protein>
    <recommendedName>
        <fullName evidence="2">Carbohydrate-binding protein</fullName>
    </recommendedName>
</protein>
<reference evidence="1" key="1">
    <citation type="submission" date="2024-06" db="EMBL/GenBank/DDBJ databases">
        <authorList>
            <consortium name="consrtm"/>
            <person name="Uemura M."/>
            <person name="Terahara T."/>
        </authorList>
    </citation>
    <scope>NUCLEOTIDE SEQUENCE</scope>
    <source>
        <strain evidence="1">KM77-8</strain>
    </source>
</reference>
<gene>
    <name evidence="1" type="ORF">SHKM778_21370</name>
</gene>
<evidence type="ECO:0000313" key="1">
    <source>
        <dbReference type="EMBL" id="BFO15749.1"/>
    </source>
</evidence>
<dbReference type="EMBL" id="AP035768">
    <property type="protein sequence ID" value="BFO15749.1"/>
    <property type="molecule type" value="Genomic_DNA"/>
</dbReference>
<name>A0AAT9HEX9_9ACTN</name>
<accession>A0AAT9HEX9</accession>
<sequence>MVEVSVGDGPVLASLSPSAPTSGPYDYITLRASFAVVDGAHDVRVRLRGPLRLARVGFSG</sequence>
<reference evidence="1" key="2">
    <citation type="submission" date="2024-07" db="EMBL/GenBank/DDBJ databases">
        <title>Streptomyces haneummycinica sp. nov., a new antibiotic-producing actinobacterium isolated from marine sediment.</title>
        <authorList>
            <person name="Uemura M."/>
            <person name="Hamada M."/>
            <person name="Hirano S."/>
            <person name="Kobayashi K."/>
            <person name="Ohshiro T."/>
            <person name="Kobayashi T."/>
            <person name="Terahara T."/>
        </authorList>
    </citation>
    <scope>NUCLEOTIDE SEQUENCE</scope>
    <source>
        <strain evidence="1">KM77-8</strain>
    </source>
</reference>
<dbReference type="AlphaFoldDB" id="A0AAT9HEX9"/>